<dbReference type="PANTHER" id="PTHR34427:SF5">
    <property type="entry name" value="DUF4283 DOMAIN-CONTAINING PROTEIN"/>
    <property type="match status" value="1"/>
</dbReference>
<dbReference type="PANTHER" id="PTHR34427">
    <property type="entry name" value="DUF4283 DOMAIN PROTEIN"/>
    <property type="match status" value="1"/>
</dbReference>
<dbReference type="InterPro" id="IPR012677">
    <property type="entry name" value="Nucleotide-bd_a/b_plait_sf"/>
</dbReference>
<accession>A0A6A4KB36</accession>
<dbReference type="InterPro" id="IPR035979">
    <property type="entry name" value="RBD_domain_sf"/>
</dbReference>
<dbReference type="PROSITE" id="PS50102">
    <property type="entry name" value="RRM"/>
    <property type="match status" value="1"/>
</dbReference>
<dbReference type="GO" id="GO:0003723">
    <property type="term" value="F:RNA binding"/>
    <property type="evidence" value="ECO:0007669"/>
    <property type="project" value="UniProtKB-UniRule"/>
</dbReference>
<keyword evidence="1" id="KW-0694">RNA-binding</keyword>
<dbReference type="InterPro" id="IPR000504">
    <property type="entry name" value="RRM_dom"/>
</dbReference>
<feature type="non-terminal residue" evidence="4">
    <location>
        <position position="1"/>
    </location>
</feature>
<reference evidence="4" key="1">
    <citation type="journal article" date="2019" name="Genome Biol. Evol.">
        <title>The Rhododendron genome and chromosomal organization provide insight into shared whole-genome duplications across the heath family (Ericaceae).</title>
        <authorList>
            <person name="Soza V.L."/>
            <person name="Lindsley D."/>
            <person name="Waalkes A."/>
            <person name="Ramage E."/>
            <person name="Patwardhan R.P."/>
            <person name="Burton J.N."/>
            <person name="Adey A."/>
            <person name="Kumar A."/>
            <person name="Qiu R."/>
            <person name="Shendure J."/>
            <person name="Hall B."/>
        </authorList>
    </citation>
    <scope>NUCLEOTIDE SEQUENCE</scope>
    <source>
        <strain evidence="4">RSF 1966-606</strain>
    </source>
</reference>
<dbReference type="EMBL" id="QEFC01004027">
    <property type="protein sequence ID" value="KAE9445683.1"/>
    <property type="molecule type" value="Genomic_DNA"/>
</dbReference>
<dbReference type="Pfam" id="PF00076">
    <property type="entry name" value="RRM_1"/>
    <property type="match status" value="1"/>
</dbReference>
<evidence type="ECO:0000256" key="2">
    <source>
        <dbReference type="SAM" id="MobiDB-lite"/>
    </source>
</evidence>
<feature type="compositionally biased region" description="Polar residues" evidence="2">
    <location>
        <begin position="130"/>
        <end position="142"/>
    </location>
</feature>
<dbReference type="SMART" id="SM00360">
    <property type="entry name" value="RRM"/>
    <property type="match status" value="1"/>
</dbReference>
<gene>
    <name evidence="4" type="ORF">C3L33_22421</name>
</gene>
<protein>
    <recommendedName>
        <fullName evidence="3">RRM domain-containing protein</fullName>
    </recommendedName>
</protein>
<dbReference type="AlphaFoldDB" id="A0A6A4KB36"/>
<dbReference type="OrthoDB" id="1722780at2759"/>
<feature type="domain" description="RRM" evidence="3">
    <location>
        <begin position="17"/>
        <end position="96"/>
    </location>
</feature>
<dbReference type="SUPFAM" id="SSF54928">
    <property type="entry name" value="RNA-binding domain, RBD"/>
    <property type="match status" value="1"/>
</dbReference>
<name>A0A6A4KB36_9ERIC</name>
<dbReference type="CDD" id="cd00590">
    <property type="entry name" value="RRM_SF"/>
    <property type="match status" value="1"/>
</dbReference>
<evidence type="ECO:0000256" key="1">
    <source>
        <dbReference type="PROSITE-ProRule" id="PRU00176"/>
    </source>
</evidence>
<sequence>MGERGEWGSLGKRSRDTTIFVCHLPEDMDEYSWLKQIFSGAGKIMDVYIPRKRSFRLNQRFEFVRYGNKEEGLKAIKMWNTAQIQGHRLLVKVARFNNTRWNKQGQNAGVKKVYRVVKNKNPRAKEPNRIPNSHNAPVMENPSNRFATKTRKVAQPCINVSEVGNEWLSRSAIAKLSPFRSMIYMQDHLRNLGYSNIQVRPMDSDRVVLTFPNVEDINSIFNGGKMGWLKEYFLEIHKWNDTISTQGSRLVWLNCYGIPLHVWNAVTFKKIGQIWGEIISISEDSFKCFSFSVGKVLIATTTMETINQVITLVNKDKRYNVRVLRNNM</sequence>
<feature type="region of interest" description="Disordered" evidence="2">
    <location>
        <begin position="123"/>
        <end position="142"/>
    </location>
</feature>
<evidence type="ECO:0000313" key="4">
    <source>
        <dbReference type="EMBL" id="KAE9445683.1"/>
    </source>
</evidence>
<proteinExistence type="predicted"/>
<organism evidence="4">
    <name type="scientific">Rhododendron williamsianum</name>
    <dbReference type="NCBI Taxonomy" id="262921"/>
    <lineage>
        <taxon>Eukaryota</taxon>
        <taxon>Viridiplantae</taxon>
        <taxon>Streptophyta</taxon>
        <taxon>Embryophyta</taxon>
        <taxon>Tracheophyta</taxon>
        <taxon>Spermatophyta</taxon>
        <taxon>Magnoliopsida</taxon>
        <taxon>eudicotyledons</taxon>
        <taxon>Gunneridae</taxon>
        <taxon>Pentapetalae</taxon>
        <taxon>asterids</taxon>
        <taxon>Ericales</taxon>
        <taxon>Ericaceae</taxon>
        <taxon>Ericoideae</taxon>
        <taxon>Rhodoreae</taxon>
        <taxon>Rhododendron</taxon>
    </lineage>
</organism>
<evidence type="ECO:0000259" key="3">
    <source>
        <dbReference type="PROSITE" id="PS50102"/>
    </source>
</evidence>
<comment type="caution">
    <text evidence="4">The sequence shown here is derived from an EMBL/GenBank/DDBJ whole genome shotgun (WGS) entry which is preliminary data.</text>
</comment>
<dbReference type="Gene3D" id="3.30.70.330">
    <property type="match status" value="1"/>
</dbReference>